<evidence type="ECO:0000256" key="1">
    <source>
        <dbReference type="ARBA" id="ARBA00022737"/>
    </source>
</evidence>
<dbReference type="Proteomes" id="UP001331761">
    <property type="component" value="Unassembled WGS sequence"/>
</dbReference>
<gene>
    <name evidence="5" type="ORF">GCK32_014670</name>
</gene>
<dbReference type="Pfam" id="PF07647">
    <property type="entry name" value="SAM_2"/>
    <property type="match status" value="1"/>
</dbReference>
<evidence type="ECO:0000313" key="6">
    <source>
        <dbReference type="Proteomes" id="UP001331761"/>
    </source>
</evidence>
<comment type="caution">
    <text evidence="5">The sequence shown here is derived from an EMBL/GenBank/DDBJ whole genome shotgun (WGS) entry which is preliminary data.</text>
</comment>
<dbReference type="InterPro" id="IPR029515">
    <property type="entry name" value="Liprin"/>
</dbReference>
<dbReference type="PANTHER" id="PTHR12587:SF14">
    <property type="entry name" value="AT31531P"/>
    <property type="match status" value="1"/>
</dbReference>
<feature type="domain" description="SAM" evidence="4">
    <location>
        <begin position="165"/>
        <end position="228"/>
    </location>
</feature>
<feature type="domain" description="SAM" evidence="4">
    <location>
        <begin position="93"/>
        <end position="157"/>
    </location>
</feature>
<accession>A0AAN8FPR3</accession>
<evidence type="ECO:0000259" key="4">
    <source>
        <dbReference type="PROSITE" id="PS50105"/>
    </source>
</evidence>
<dbReference type="Gene3D" id="1.10.150.50">
    <property type="entry name" value="Transcription Factor, Ets-1"/>
    <property type="match status" value="3"/>
</dbReference>
<dbReference type="EMBL" id="WIXE01021646">
    <property type="protein sequence ID" value="KAK5968198.1"/>
    <property type="molecule type" value="Genomic_DNA"/>
</dbReference>
<protein>
    <recommendedName>
        <fullName evidence="4">SAM domain-containing protein</fullName>
    </recommendedName>
</protein>
<organism evidence="5 6">
    <name type="scientific">Trichostrongylus colubriformis</name>
    <name type="common">Black scour worm</name>
    <dbReference type="NCBI Taxonomy" id="6319"/>
    <lineage>
        <taxon>Eukaryota</taxon>
        <taxon>Metazoa</taxon>
        <taxon>Ecdysozoa</taxon>
        <taxon>Nematoda</taxon>
        <taxon>Chromadorea</taxon>
        <taxon>Rhabditida</taxon>
        <taxon>Rhabditina</taxon>
        <taxon>Rhabditomorpha</taxon>
        <taxon>Strongyloidea</taxon>
        <taxon>Trichostrongylidae</taxon>
        <taxon>Trichostrongylus</taxon>
    </lineage>
</organism>
<dbReference type="SUPFAM" id="SSF47769">
    <property type="entry name" value="SAM/Pointed domain"/>
    <property type="match status" value="2"/>
</dbReference>
<dbReference type="PANTHER" id="PTHR12587">
    <property type="entry name" value="LAR INTERACTING PROTEIN LIP -RELATED PROTEIN"/>
    <property type="match status" value="1"/>
</dbReference>
<keyword evidence="6" id="KW-1185">Reference proteome</keyword>
<proteinExistence type="predicted"/>
<dbReference type="PROSITE" id="PS50105">
    <property type="entry name" value="SAM_DOMAIN"/>
    <property type="match status" value="2"/>
</dbReference>
<dbReference type="AlphaFoldDB" id="A0AAN8FPR3"/>
<dbReference type="GO" id="GO:0048786">
    <property type="term" value="C:presynaptic active zone"/>
    <property type="evidence" value="ECO:0007669"/>
    <property type="project" value="TreeGrafter"/>
</dbReference>
<dbReference type="Pfam" id="PF00536">
    <property type="entry name" value="SAM_1"/>
    <property type="match status" value="2"/>
</dbReference>
<evidence type="ECO:0000313" key="5">
    <source>
        <dbReference type="EMBL" id="KAK5968198.1"/>
    </source>
</evidence>
<reference evidence="5 6" key="1">
    <citation type="submission" date="2019-10" db="EMBL/GenBank/DDBJ databases">
        <title>Assembly and Annotation for the nematode Trichostrongylus colubriformis.</title>
        <authorList>
            <person name="Martin J."/>
        </authorList>
    </citation>
    <scope>NUCLEOTIDE SEQUENCE [LARGE SCALE GENOMIC DNA]</scope>
    <source>
        <strain evidence="5">G859</strain>
        <tissue evidence="5">Whole worm</tissue>
    </source>
</reference>
<dbReference type="GO" id="GO:0007528">
    <property type="term" value="P:neuromuscular junction development"/>
    <property type="evidence" value="ECO:0007669"/>
    <property type="project" value="TreeGrafter"/>
</dbReference>
<dbReference type="SMART" id="SM00454">
    <property type="entry name" value="SAM"/>
    <property type="match status" value="2"/>
</dbReference>
<sequence>MGHKASSTLALPTKKYSITSGGSAVESDDEIARGGRGTATSSCAAEEKPLKRDRTRSSIRNLFMKSASSVRFTSEPLSASVDLYPPLSQFVDWKSEQLAEWMGEVGFAQYVPEVSKYVRSGRHFLNMNPHEYEIVLGIKSPLHRKRLNLLLRRIEDDTDKAASNWDIQKTQKWLEDIGLPQYKEVFCENLVDGLMFSVLTASDLVEMRVLNAHHFLCISRSIQYLKMVGFKTDYMVRSFDESIVTSYPKPDAVVHWTHAATCEWLRKIDLAEFTPNLLCAGTPGALMVSSFTYDCGCLITCLIY</sequence>
<keyword evidence="2" id="KW-0175">Coiled coil</keyword>
<evidence type="ECO:0000256" key="3">
    <source>
        <dbReference type="SAM" id="MobiDB-lite"/>
    </source>
</evidence>
<name>A0AAN8FPR3_TRICO</name>
<evidence type="ECO:0000256" key="2">
    <source>
        <dbReference type="ARBA" id="ARBA00023054"/>
    </source>
</evidence>
<feature type="region of interest" description="Disordered" evidence="3">
    <location>
        <begin position="18"/>
        <end position="53"/>
    </location>
</feature>
<dbReference type="InterPro" id="IPR001660">
    <property type="entry name" value="SAM"/>
</dbReference>
<dbReference type="InterPro" id="IPR013761">
    <property type="entry name" value="SAM/pointed_sf"/>
</dbReference>
<keyword evidence="1" id="KW-0677">Repeat</keyword>